<keyword evidence="2" id="KW-1133">Transmembrane helix</keyword>
<feature type="region of interest" description="Disordered" evidence="1">
    <location>
        <begin position="56"/>
        <end position="79"/>
    </location>
</feature>
<name>A0A0D3D8K5_BRAOL</name>
<dbReference type="OMA" id="TSYTHEY"/>
<keyword evidence="4" id="KW-1185">Reference proteome</keyword>
<dbReference type="AlphaFoldDB" id="A0A0D3D8K5"/>
<evidence type="ECO:0000256" key="2">
    <source>
        <dbReference type="SAM" id="Phobius"/>
    </source>
</evidence>
<organism evidence="3 4">
    <name type="scientific">Brassica oleracea var. oleracea</name>
    <dbReference type="NCBI Taxonomy" id="109376"/>
    <lineage>
        <taxon>Eukaryota</taxon>
        <taxon>Viridiplantae</taxon>
        <taxon>Streptophyta</taxon>
        <taxon>Embryophyta</taxon>
        <taxon>Tracheophyta</taxon>
        <taxon>Spermatophyta</taxon>
        <taxon>Magnoliopsida</taxon>
        <taxon>eudicotyledons</taxon>
        <taxon>Gunneridae</taxon>
        <taxon>Pentapetalae</taxon>
        <taxon>rosids</taxon>
        <taxon>malvids</taxon>
        <taxon>Brassicales</taxon>
        <taxon>Brassicaceae</taxon>
        <taxon>Brassiceae</taxon>
        <taxon>Brassica</taxon>
    </lineage>
</organism>
<accession>A0A0D3D8K5</accession>
<feature type="compositionally biased region" description="Polar residues" evidence="1">
    <location>
        <begin position="36"/>
        <end position="46"/>
    </location>
</feature>
<dbReference type="Proteomes" id="UP000032141">
    <property type="component" value="Chromosome C7"/>
</dbReference>
<feature type="region of interest" description="Disordered" evidence="1">
    <location>
        <begin position="32"/>
        <end position="51"/>
    </location>
</feature>
<dbReference type="HOGENOM" id="CLU_819781_0_0_1"/>
<reference evidence="3 4" key="1">
    <citation type="journal article" date="2014" name="Genome Biol.">
        <title>Transcriptome and methylome profiling reveals relics of genome dominance in the mesopolyploid Brassica oleracea.</title>
        <authorList>
            <person name="Parkin I.A."/>
            <person name="Koh C."/>
            <person name="Tang H."/>
            <person name="Robinson S.J."/>
            <person name="Kagale S."/>
            <person name="Clarke W.E."/>
            <person name="Town C.D."/>
            <person name="Nixon J."/>
            <person name="Krishnakumar V."/>
            <person name="Bidwell S.L."/>
            <person name="Denoeud F."/>
            <person name="Belcram H."/>
            <person name="Links M.G."/>
            <person name="Just J."/>
            <person name="Clarke C."/>
            <person name="Bender T."/>
            <person name="Huebert T."/>
            <person name="Mason A.S."/>
            <person name="Pires J.C."/>
            <person name="Barker G."/>
            <person name="Moore J."/>
            <person name="Walley P.G."/>
            <person name="Manoli S."/>
            <person name="Batley J."/>
            <person name="Edwards D."/>
            <person name="Nelson M.N."/>
            <person name="Wang X."/>
            <person name="Paterson A.H."/>
            <person name="King G."/>
            <person name="Bancroft I."/>
            <person name="Chalhoub B."/>
            <person name="Sharpe A.G."/>
        </authorList>
    </citation>
    <scope>NUCLEOTIDE SEQUENCE</scope>
    <source>
        <strain evidence="3 4">cv. TO1000</strain>
    </source>
</reference>
<feature type="transmembrane region" description="Helical" evidence="2">
    <location>
        <begin position="297"/>
        <end position="317"/>
    </location>
</feature>
<evidence type="ECO:0000313" key="4">
    <source>
        <dbReference type="Proteomes" id="UP000032141"/>
    </source>
</evidence>
<sequence>MEEERHGQNLRATLSQQTAALQKLQIKIAQLEKRNQAQGQRPQQGKTRFGDVPGAIYVDPKPPDPSKINQTPTSKTHNNHVVNSRFDYNSFADKIELFKFSGKIGYLRWERNLDEWFHYNNIQKKERLFYAIDQLKDDAFKWWVQEEDDRWFYKEPAIKTWRALKEVMRYEFAPDFTSSEIQELYPRRYPTHGSKEAKRMVPQQSHRSLIHQDQIRPKPKQYQGYPVSRSKLCQEGGYDAVIRSATEPEKEAREMGRNIWWLFLNNEIRHIKSFTRYEVKDEETALIFPKDPPWFKLWMVPVMMLFIFFIVVVILICRRCQNCRRGENSPSIHPISQNT</sequence>
<evidence type="ECO:0000256" key="1">
    <source>
        <dbReference type="SAM" id="MobiDB-lite"/>
    </source>
</evidence>
<dbReference type="Gramene" id="Bo7g065220.1">
    <property type="protein sequence ID" value="Bo7g065220.1"/>
    <property type="gene ID" value="Bo7g065220"/>
</dbReference>
<evidence type="ECO:0000313" key="3">
    <source>
        <dbReference type="EnsemblPlants" id="Bo7g065220.1"/>
    </source>
</evidence>
<reference evidence="3" key="2">
    <citation type="submission" date="2015-03" db="UniProtKB">
        <authorList>
            <consortium name="EnsemblPlants"/>
        </authorList>
    </citation>
    <scope>IDENTIFICATION</scope>
</reference>
<keyword evidence="2" id="KW-0812">Transmembrane</keyword>
<protein>
    <recommendedName>
        <fullName evidence="5">Retrotransposon gag domain-containing protein</fullName>
    </recommendedName>
</protein>
<evidence type="ECO:0008006" key="5">
    <source>
        <dbReference type="Google" id="ProtNLM"/>
    </source>
</evidence>
<dbReference type="EnsemblPlants" id="Bo7g065220.1">
    <property type="protein sequence ID" value="Bo7g065220.1"/>
    <property type="gene ID" value="Bo7g065220"/>
</dbReference>
<keyword evidence="2" id="KW-0472">Membrane</keyword>
<feature type="compositionally biased region" description="Polar residues" evidence="1">
    <location>
        <begin position="67"/>
        <end position="79"/>
    </location>
</feature>
<proteinExistence type="predicted"/>